<dbReference type="CDD" id="cd03401">
    <property type="entry name" value="SPFH_prohibitin"/>
    <property type="match status" value="1"/>
</dbReference>
<dbReference type="EMBL" id="WKFB01000531">
    <property type="protein sequence ID" value="KAF6720105.1"/>
    <property type="molecule type" value="Genomic_DNA"/>
</dbReference>
<keyword evidence="4" id="KW-0472">Membrane</keyword>
<sequence length="322" mass="35458">MRRKTGIPCALRRVRWRSQTSKKAEAAAMAKLFESIGKLGLALAIGGGVVNSALFNVDAGHRAVIFDRFRGVQDDVVGEGTHFLIPWVQKPVIFDCRSRPRNVPVITGSKDLQNVNITLRILFRPVTNQLPRIFTSIGEDYDERVLPSITTEVLKAVVVSIQPQMGPLAFCCFMSVCPSSQARFDAGELITQRELVSRQVSEDLTERASTFGLILDDVSLTHLTFGKEFTEAVEMKQVAQQEAERARFVVEKAEQQKQAAIISAEGDSQAALLIANSLMDAGDGLVELRKLEAAEDIAFQLSRSRNVTYLPSGQGTLLQLPQ</sequence>
<feature type="domain" description="Band 7" evidence="5">
    <location>
        <begin position="53"/>
        <end position="237"/>
    </location>
</feature>
<evidence type="ECO:0000313" key="6">
    <source>
        <dbReference type="EMBL" id="KAF6720105.1"/>
    </source>
</evidence>
<evidence type="ECO:0000259" key="5">
    <source>
        <dbReference type="SMART" id="SM00244"/>
    </source>
</evidence>
<evidence type="ECO:0000313" key="7">
    <source>
        <dbReference type="Proteomes" id="UP000646548"/>
    </source>
</evidence>
<name>A0A834C492_ORYME</name>
<dbReference type="InterPro" id="IPR001107">
    <property type="entry name" value="Band_7"/>
</dbReference>
<comment type="similarity">
    <text evidence="1 4">Belongs to the prohibitin family.</text>
</comment>
<dbReference type="PANTHER" id="PTHR23222:SF0">
    <property type="entry name" value="PROHIBITIN 1"/>
    <property type="match status" value="1"/>
</dbReference>
<keyword evidence="4" id="KW-0496">Mitochondrion</keyword>
<evidence type="ECO:0000256" key="2">
    <source>
        <dbReference type="ARBA" id="ARBA00022634"/>
    </source>
</evidence>
<proteinExistence type="inferred from homology"/>
<dbReference type="Pfam" id="PF01145">
    <property type="entry name" value="Band_7"/>
    <property type="match status" value="1"/>
</dbReference>
<dbReference type="InterPro" id="IPR036013">
    <property type="entry name" value="Band_7/SPFH_dom_sf"/>
</dbReference>
<keyword evidence="4" id="KW-0999">Mitochondrion inner membrane</keyword>
<dbReference type="PRINTS" id="PR00679">
    <property type="entry name" value="PROHIBITIN"/>
</dbReference>
<reference evidence="6" key="1">
    <citation type="journal article" name="BMC Genomics">
        <title>Long-read sequencing and de novo genome assembly of marine medaka (Oryzias melastigma).</title>
        <authorList>
            <person name="Liang P."/>
            <person name="Saqib H.S.A."/>
            <person name="Ni X."/>
            <person name="Shen Y."/>
        </authorList>
    </citation>
    <scope>NUCLEOTIDE SEQUENCE</scope>
    <source>
        <strain evidence="6">Bigg-433</strain>
    </source>
</reference>
<evidence type="ECO:0000256" key="4">
    <source>
        <dbReference type="RuleBase" id="RU366048"/>
    </source>
</evidence>
<dbReference type="Gene3D" id="3.30.479.30">
    <property type="entry name" value="Band 7 domain"/>
    <property type="match status" value="1"/>
</dbReference>
<dbReference type="GO" id="GO:0071897">
    <property type="term" value="P:DNA biosynthetic process"/>
    <property type="evidence" value="ECO:0007669"/>
    <property type="project" value="UniProtKB-KW"/>
</dbReference>
<dbReference type="PANTHER" id="PTHR23222">
    <property type="entry name" value="PROHIBITIN"/>
    <property type="match status" value="1"/>
</dbReference>
<gene>
    <name evidence="6" type="ORF">FQA47_025431</name>
</gene>
<comment type="function">
    <text evidence="3">In the plasma membrane, cooperates with CD86 to mediate CD86-signaling in B lymphocytes that regulates the level of IgG1 produced through the activation of distal signaling intermediates. Upon CD40 engagement, required to activate NF-kappa-B signaling pathway via phospholipase C and protein kinase C activation.</text>
</comment>
<accession>A0A834C492</accession>
<dbReference type="GO" id="GO:0007005">
    <property type="term" value="P:mitochondrion organization"/>
    <property type="evidence" value="ECO:0007669"/>
    <property type="project" value="TreeGrafter"/>
</dbReference>
<dbReference type="GO" id="GO:0005743">
    <property type="term" value="C:mitochondrial inner membrane"/>
    <property type="evidence" value="ECO:0007669"/>
    <property type="project" value="UniProtKB-SubCell"/>
</dbReference>
<comment type="caution">
    <text evidence="6">The sequence shown here is derived from an EMBL/GenBank/DDBJ whole genome shotgun (WGS) entry which is preliminary data.</text>
</comment>
<comment type="subcellular location">
    <subcellularLocation>
        <location evidence="4">Mitochondrion inner membrane</location>
    </subcellularLocation>
</comment>
<dbReference type="Proteomes" id="UP000646548">
    <property type="component" value="Unassembled WGS sequence"/>
</dbReference>
<organism evidence="6 7">
    <name type="scientific">Oryzias melastigma</name>
    <name type="common">Marine medaka</name>
    <dbReference type="NCBI Taxonomy" id="30732"/>
    <lineage>
        <taxon>Eukaryota</taxon>
        <taxon>Metazoa</taxon>
        <taxon>Chordata</taxon>
        <taxon>Craniata</taxon>
        <taxon>Vertebrata</taxon>
        <taxon>Euteleostomi</taxon>
        <taxon>Actinopterygii</taxon>
        <taxon>Neopterygii</taxon>
        <taxon>Teleostei</taxon>
        <taxon>Neoteleostei</taxon>
        <taxon>Acanthomorphata</taxon>
        <taxon>Ovalentaria</taxon>
        <taxon>Atherinomorphae</taxon>
        <taxon>Beloniformes</taxon>
        <taxon>Adrianichthyidae</taxon>
        <taxon>Oryziinae</taxon>
        <taxon>Oryzias</taxon>
    </lineage>
</organism>
<protein>
    <recommendedName>
        <fullName evidence="4">Prohibitin</fullName>
    </recommendedName>
</protein>
<evidence type="ECO:0000256" key="3">
    <source>
        <dbReference type="ARBA" id="ARBA00046138"/>
    </source>
</evidence>
<dbReference type="AlphaFoldDB" id="A0A834C492"/>
<dbReference type="SUPFAM" id="SSF117892">
    <property type="entry name" value="Band 7/SPFH domain"/>
    <property type="match status" value="1"/>
</dbReference>
<dbReference type="InterPro" id="IPR000163">
    <property type="entry name" value="Prohibitin"/>
</dbReference>
<evidence type="ECO:0000256" key="1">
    <source>
        <dbReference type="ARBA" id="ARBA00009658"/>
    </source>
</evidence>
<dbReference type="SMART" id="SM00244">
    <property type="entry name" value="PHB"/>
    <property type="match status" value="1"/>
</dbReference>
<keyword evidence="2" id="KW-0237">DNA synthesis</keyword>